<dbReference type="RefSeq" id="WP_207340011.1">
    <property type="nucleotide sequence ID" value="NZ_CP074405.1"/>
</dbReference>
<gene>
    <name evidence="2" type="ORF">KG103_18415</name>
</gene>
<dbReference type="PANTHER" id="PTHR43677">
    <property type="entry name" value="SHORT-CHAIN DEHYDROGENASE/REDUCTASE"/>
    <property type="match status" value="1"/>
</dbReference>
<dbReference type="InterPro" id="IPR036291">
    <property type="entry name" value="NAD(P)-bd_dom_sf"/>
</dbReference>
<accession>A0ABX8D4G6</accession>
<dbReference type="Pfam" id="PF08240">
    <property type="entry name" value="ADH_N"/>
    <property type="match status" value="1"/>
</dbReference>
<dbReference type="CDD" id="cd08241">
    <property type="entry name" value="QOR1"/>
    <property type="match status" value="1"/>
</dbReference>
<sequence>MRAWHVTAHGEPADVLRLVDLPDPVAGDGQVLVRVRAVAVNFPDVLLARGEYQVRPPLPFVPGIELCGEVLAVGAGVTHVDVGQRVVGSHIGVLAELAVLDAHEVFAAPDALDDAQASAFTIAYQTGWFGLHRRAALQRGETLLVHAAAGGVGTAAVQLGAAAGARVIGVVGSAAKADAARRAGAHVVIDRSAQDVADAVRAETGGAGVDVVYDPVGGDAFAASTRCVAFEGRIVVVGFAGGTIQDIRAAHLLVKNYTVHGLHWGLYARVRPELVTAAHVELTRLADTGAVVPQVSDVVPFTDAAAAVARLAAGSTTGRLVVRVQD</sequence>
<dbReference type="InterPro" id="IPR011032">
    <property type="entry name" value="GroES-like_sf"/>
</dbReference>
<proteinExistence type="predicted"/>
<keyword evidence="3" id="KW-1185">Reference proteome</keyword>
<name>A0ABX8D4G6_9CELL</name>
<dbReference type="SUPFAM" id="SSF50129">
    <property type="entry name" value="GroES-like"/>
    <property type="match status" value="1"/>
</dbReference>
<dbReference type="InterPro" id="IPR013154">
    <property type="entry name" value="ADH-like_N"/>
</dbReference>
<dbReference type="InterPro" id="IPR020843">
    <property type="entry name" value="ER"/>
</dbReference>
<organism evidence="2 3">
    <name type="scientific">Cellulomonas wangleii</name>
    <dbReference type="NCBI Taxonomy" id="2816956"/>
    <lineage>
        <taxon>Bacteria</taxon>
        <taxon>Bacillati</taxon>
        <taxon>Actinomycetota</taxon>
        <taxon>Actinomycetes</taxon>
        <taxon>Micrococcales</taxon>
        <taxon>Cellulomonadaceae</taxon>
        <taxon>Cellulomonas</taxon>
    </lineage>
</organism>
<dbReference type="Proteomes" id="UP000677804">
    <property type="component" value="Chromosome"/>
</dbReference>
<reference evidence="2 3" key="1">
    <citation type="submission" date="2021-05" db="EMBL/GenBank/DDBJ databases">
        <title>Novel species in genus Cellulomonas.</title>
        <authorList>
            <person name="Zhang G."/>
        </authorList>
    </citation>
    <scope>NUCLEOTIDE SEQUENCE [LARGE SCALE GENOMIC DNA]</scope>
    <source>
        <strain evidence="3">zg-ZUI222</strain>
    </source>
</reference>
<dbReference type="Gene3D" id="3.90.180.10">
    <property type="entry name" value="Medium-chain alcohol dehydrogenases, catalytic domain"/>
    <property type="match status" value="1"/>
</dbReference>
<evidence type="ECO:0000259" key="1">
    <source>
        <dbReference type="SMART" id="SM00829"/>
    </source>
</evidence>
<evidence type="ECO:0000313" key="3">
    <source>
        <dbReference type="Proteomes" id="UP000677804"/>
    </source>
</evidence>
<dbReference type="Gene3D" id="3.40.50.720">
    <property type="entry name" value="NAD(P)-binding Rossmann-like Domain"/>
    <property type="match status" value="1"/>
</dbReference>
<dbReference type="InterPro" id="IPR013149">
    <property type="entry name" value="ADH-like_C"/>
</dbReference>
<dbReference type="EMBL" id="CP074405">
    <property type="protein sequence ID" value="QVI62345.1"/>
    <property type="molecule type" value="Genomic_DNA"/>
</dbReference>
<dbReference type="InterPro" id="IPR051397">
    <property type="entry name" value="Zn-ADH-like_protein"/>
</dbReference>
<dbReference type="Pfam" id="PF00107">
    <property type="entry name" value="ADH_zinc_N"/>
    <property type="match status" value="1"/>
</dbReference>
<evidence type="ECO:0000313" key="2">
    <source>
        <dbReference type="EMBL" id="QVI62345.1"/>
    </source>
</evidence>
<dbReference type="SUPFAM" id="SSF51735">
    <property type="entry name" value="NAD(P)-binding Rossmann-fold domains"/>
    <property type="match status" value="1"/>
</dbReference>
<protein>
    <submittedName>
        <fullName evidence="2">NADPH:quinone oxidoreductase family protein</fullName>
    </submittedName>
</protein>
<dbReference type="PANTHER" id="PTHR43677:SF4">
    <property type="entry name" value="QUINONE OXIDOREDUCTASE-LIKE PROTEIN 2"/>
    <property type="match status" value="1"/>
</dbReference>
<feature type="domain" description="Enoyl reductase (ER)" evidence="1">
    <location>
        <begin position="11"/>
        <end position="322"/>
    </location>
</feature>
<dbReference type="SMART" id="SM00829">
    <property type="entry name" value="PKS_ER"/>
    <property type="match status" value="1"/>
</dbReference>